<protein>
    <submittedName>
        <fullName evidence="2">Uncharacterized protein</fullName>
    </submittedName>
</protein>
<reference evidence="2 3" key="1">
    <citation type="submission" date="2019-03" db="EMBL/GenBank/DDBJ databases">
        <title>Single cell metagenomics reveals metabolic interactions within the superorganism composed of flagellate Streblomastix strix and complex community of Bacteroidetes bacteria on its surface.</title>
        <authorList>
            <person name="Treitli S.C."/>
            <person name="Kolisko M."/>
            <person name="Husnik F."/>
            <person name="Keeling P."/>
            <person name="Hampl V."/>
        </authorList>
    </citation>
    <scope>NUCLEOTIDE SEQUENCE [LARGE SCALE GENOMIC DNA]</scope>
    <source>
        <strain evidence="2">ST1C</strain>
    </source>
</reference>
<proteinExistence type="predicted"/>
<sequence length="234" mass="26595">NIQQTQTQTQGAVNQSLPSISAATEASSAIVDQEEEEEEDNTYGDRPPLSDPPLYSVLIEKSGARGPDSEGLVVGQMQMTAVHTMLRHLSPQYQRYKYKPENVYKERIRNISKAANTITQKEADEDEEGMQNVKRSLIQGLQESGAVETLQALLVPGEVNRHRRRLCYSSGVLLAHINGFGLRAWDGCEHWRGNKQRWKRPFKERVTIWNQDNVMYERINKGNVDKPVETENQS</sequence>
<evidence type="ECO:0000256" key="1">
    <source>
        <dbReference type="SAM" id="MobiDB-lite"/>
    </source>
</evidence>
<organism evidence="2 3">
    <name type="scientific">Streblomastix strix</name>
    <dbReference type="NCBI Taxonomy" id="222440"/>
    <lineage>
        <taxon>Eukaryota</taxon>
        <taxon>Metamonada</taxon>
        <taxon>Preaxostyla</taxon>
        <taxon>Oxymonadida</taxon>
        <taxon>Streblomastigidae</taxon>
        <taxon>Streblomastix</taxon>
    </lineage>
</organism>
<gene>
    <name evidence="2" type="ORF">EZS28_029297</name>
</gene>
<name>A0A5J4UZJ7_9EUKA</name>
<feature type="compositionally biased region" description="Acidic residues" evidence="1">
    <location>
        <begin position="32"/>
        <end position="42"/>
    </location>
</feature>
<accession>A0A5J4UZJ7</accession>
<feature type="compositionally biased region" description="Low complexity" evidence="1">
    <location>
        <begin position="19"/>
        <end position="30"/>
    </location>
</feature>
<evidence type="ECO:0000313" key="2">
    <source>
        <dbReference type="EMBL" id="KAA6375175.1"/>
    </source>
</evidence>
<dbReference type="AlphaFoldDB" id="A0A5J4UZJ7"/>
<dbReference type="EMBL" id="SNRW01011420">
    <property type="protein sequence ID" value="KAA6375175.1"/>
    <property type="molecule type" value="Genomic_DNA"/>
</dbReference>
<feature type="compositionally biased region" description="Polar residues" evidence="1">
    <location>
        <begin position="1"/>
        <end position="18"/>
    </location>
</feature>
<dbReference type="Proteomes" id="UP000324800">
    <property type="component" value="Unassembled WGS sequence"/>
</dbReference>
<comment type="caution">
    <text evidence="2">The sequence shown here is derived from an EMBL/GenBank/DDBJ whole genome shotgun (WGS) entry which is preliminary data.</text>
</comment>
<evidence type="ECO:0000313" key="3">
    <source>
        <dbReference type="Proteomes" id="UP000324800"/>
    </source>
</evidence>
<feature type="non-terminal residue" evidence="2">
    <location>
        <position position="1"/>
    </location>
</feature>
<feature type="region of interest" description="Disordered" evidence="1">
    <location>
        <begin position="1"/>
        <end position="54"/>
    </location>
</feature>